<dbReference type="EMBL" id="JADJUC010000028">
    <property type="protein sequence ID" value="MBK8525310.1"/>
    <property type="molecule type" value="Genomic_DNA"/>
</dbReference>
<gene>
    <name evidence="3" type="ORF">IPL58_15490</name>
</gene>
<evidence type="ECO:0000256" key="2">
    <source>
        <dbReference type="SAM" id="SignalP"/>
    </source>
</evidence>
<comment type="caution">
    <text evidence="3">The sequence shown here is derived from an EMBL/GenBank/DDBJ whole genome shotgun (WGS) entry which is preliminary data.</text>
</comment>
<protein>
    <recommendedName>
        <fullName evidence="5">DUF4124 domain-containing protein</fullName>
    </recommendedName>
</protein>
<dbReference type="Proteomes" id="UP000886689">
    <property type="component" value="Unassembled WGS sequence"/>
</dbReference>
<name>A0A9D7K2P7_9PROT</name>
<reference evidence="3" key="1">
    <citation type="submission" date="2020-10" db="EMBL/GenBank/DDBJ databases">
        <title>Connecting structure to function with the recovery of over 1000 high-quality activated sludge metagenome-assembled genomes encoding full-length rRNA genes using long-read sequencing.</title>
        <authorList>
            <person name="Singleton C.M."/>
            <person name="Petriglieri F."/>
            <person name="Kristensen J.M."/>
            <person name="Kirkegaard R.H."/>
            <person name="Michaelsen T.Y."/>
            <person name="Andersen M.H."/>
            <person name="Karst S.M."/>
            <person name="Dueholm M.S."/>
            <person name="Nielsen P.H."/>
            <person name="Albertsen M."/>
        </authorList>
    </citation>
    <scope>NUCLEOTIDE SEQUENCE</scope>
    <source>
        <strain evidence="3">Hirt_18-Q3-R61-65_BATAC.395</strain>
    </source>
</reference>
<keyword evidence="1" id="KW-0175">Coiled coil</keyword>
<evidence type="ECO:0000256" key="1">
    <source>
        <dbReference type="SAM" id="Coils"/>
    </source>
</evidence>
<organism evidence="3 4">
    <name type="scientific">Candidatus Proximibacter danicus</name>
    <dbReference type="NCBI Taxonomy" id="2954365"/>
    <lineage>
        <taxon>Bacteria</taxon>
        <taxon>Pseudomonadati</taxon>
        <taxon>Pseudomonadota</taxon>
        <taxon>Betaproteobacteria</taxon>
        <taxon>Candidatus Proximibacter</taxon>
    </lineage>
</organism>
<feature type="signal peptide" evidence="2">
    <location>
        <begin position="1"/>
        <end position="21"/>
    </location>
</feature>
<feature type="coiled-coil region" evidence="1">
    <location>
        <begin position="67"/>
        <end position="181"/>
    </location>
</feature>
<evidence type="ECO:0000313" key="3">
    <source>
        <dbReference type="EMBL" id="MBK8525310.1"/>
    </source>
</evidence>
<evidence type="ECO:0008006" key="5">
    <source>
        <dbReference type="Google" id="ProtNLM"/>
    </source>
</evidence>
<feature type="chain" id="PRO_5039414854" description="DUF4124 domain-containing protein" evidence="2">
    <location>
        <begin position="22"/>
        <end position="207"/>
    </location>
</feature>
<proteinExistence type="predicted"/>
<keyword evidence="2" id="KW-0732">Signal</keyword>
<sequence length="207" mass="23484">MRAANLGLLFVSLVAAMPAGAAVLIYCCNDERGKQVCGDILPPACVGRAYREISAGGMTMRQVEAPMTVEQRAARAAEERRKKEEAEMAREQHRLDQALLQTYGTEADIDLMRQRAEADVAVSIKAAMTKIDEARLRRKKFEEEAEFYKKRTLPPEIYKGLKDADFEIEAQENLIAAKQKEMGTIKAKYDEDKRRYLDLKRARPRSQ</sequence>
<dbReference type="AlphaFoldDB" id="A0A9D7K2P7"/>
<accession>A0A9D7K2P7</accession>
<evidence type="ECO:0000313" key="4">
    <source>
        <dbReference type="Proteomes" id="UP000886689"/>
    </source>
</evidence>